<dbReference type="Proteomes" id="UP000828251">
    <property type="component" value="Unassembled WGS sequence"/>
</dbReference>
<reference evidence="2 3" key="1">
    <citation type="journal article" date="2021" name="Plant Biotechnol. J.">
        <title>Multi-omics assisted identification of the key and species-specific regulatory components of drought-tolerant mechanisms in Gossypium stocksii.</title>
        <authorList>
            <person name="Yu D."/>
            <person name="Ke L."/>
            <person name="Zhang D."/>
            <person name="Wu Y."/>
            <person name="Sun Y."/>
            <person name="Mei J."/>
            <person name="Sun J."/>
            <person name="Sun Y."/>
        </authorList>
    </citation>
    <scope>NUCLEOTIDE SEQUENCE [LARGE SCALE GENOMIC DNA]</scope>
    <source>
        <strain evidence="3">cv. E1</strain>
        <tissue evidence="2">Leaf</tissue>
    </source>
</reference>
<dbReference type="AlphaFoldDB" id="A0A9D3UKT4"/>
<sequence length="202" mass="22608">MGKTRQAKSFIEAMVEAESFVELSSRKVKFDFSKPKKTGNDGNGKNGGNEKSHNGKWKPKNKLNGPMKCLICNGPHIIRDYPKKSIIFVIEGDGQPDKASIRLEKAMGKLGLSIGKLTKKIKTINSKKDATRASREWIGENITGCDSKHMTNIHKPSYGGELITWGSFNPVELARFVERMKKSIYLKPWWSSDTIVKLELPG</sequence>
<evidence type="ECO:0000256" key="1">
    <source>
        <dbReference type="SAM" id="MobiDB-lite"/>
    </source>
</evidence>
<evidence type="ECO:0000313" key="2">
    <source>
        <dbReference type="EMBL" id="KAH1046913.1"/>
    </source>
</evidence>
<evidence type="ECO:0000313" key="3">
    <source>
        <dbReference type="Proteomes" id="UP000828251"/>
    </source>
</evidence>
<accession>A0A9D3UKT4</accession>
<proteinExistence type="predicted"/>
<feature type="region of interest" description="Disordered" evidence="1">
    <location>
        <begin position="31"/>
        <end position="61"/>
    </location>
</feature>
<organism evidence="2 3">
    <name type="scientific">Gossypium stocksii</name>
    <dbReference type="NCBI Taxonomy" id="47602"/>
    <lineage>
        <taxon>Eukaryota</taxon>
        <taxon>Viridiplantae</taxon>
        <taxon>Streptophyta</taxon>
        <taxon>Embryophyta</taxon>
        <taxon>Tracheophyta</taxon>
        <taxon>Spermatophyta</taxon>
        <taxon>Magnoliopsida</taxon>
        <taxon>eudicotyledons</taxon>
        <taxon>Gunneridae</taxon>
        <taxon>Pentapetalae</taxon>
        <taxon>rosids</taxon>
        <taxon>malvids</taxon>
        <taxon>Malvales</taxon>
        <taxon>Malvaceae</taxon>
        <taxon>Malvoideae</taxon>
        <taxon>Gossypium</taxon>
    </lineage>
</organism>
<gene>
    <name evidence="2" type="ORF">J1N35_037697</name>
</gene>
<protein>
    <submittedName>
        <fullName evidence="2">Uncharacterized protein</fullName>
    </submittedName>
</protein>
<keyword evidence="3" id="KW-1185">Reference proteome</keyword>
<comment type="caution">
    <text evidence="2">The sequence shown here is derived from an EMBL/GenBank/DDBJ whole genome shotgun (WGS) entry which is preliminary data.</text>
</comment>
<name>A0A9D3UKT4_9ROSI</name>
<dbReference type="EMBL" id="JAIQCV010000011">
    <property type="protein sequence ID" value="KAH1046913.1"/>
    <property type="molecule type" value="Genomic_DNA"/>
</dbReference>